<dbReference type="Proteomes" id="UP001139333">
    <property type="component" value="Unassembled WGS sequence"/>
</dbReference>
<dbReference type="PROSITE" id="PS52035">
    <property type="entry name" value="PEPTIDASE_M14"/>
    <property type="match status" value="1"/>
</dbReference>
<protein>
    <submittedName>
        <fullName evidence="6">M14 family metallopeptidase</fullName>
    </submittedName>
</protein>
<dbReference type="PANTHER" id="PTHR11705">
    <property type="entry name" value="PROTEASE FAMILY M14 CARBOXYPEPTIDASE A,B"/>
    <property type="match status" value="1"/>
</dbReference>
<evidence type="ECO:0000256" key="3">
    <source>
        <dbReference type="PROSITE-ProRule" id="PRU01379"/>
    </source>
</evidence>
<evidence type="ECO:0000259" key="5">
    <source>
        <dbReference type="PROSITE" id="PS52035"/>
    </source>
</evidence>
<proteinExistence type="inferred from homology"/>
<reference evidence="6" key="1">
    <citation type="submission" date="2022-01" db="EMBL/GenBank/DDBJ databases">
        <title>Whole genome-based taxonomy of the Shewanellaceae.</title>
        <authorList>
            <person name="Martin-Rodriguez A.J."/>
        </authorList>
    </citation>
    <scope>NUCLEOTIDE SEQUENCE</scope>
    <source>
        <strain evidence="6">DSM 16422</strain>
    </source>
</reference>
<dbReference type="Gene3D" id="3.40.630.10">
    <property type="entry name" value="Zn peptidases"/>
    <property type="match status" value="1"/>
</dbReference>
<evidence type="ECO:0000256" key="4">
    <source>
        <dbReference type="SAM" id="SignalP"/>
    </source>
</evidence>
<evidence type="ECO:0000313" key="6">
    <source>
        <dbReference type="EMBL" id="MCL1144213.1"/>
    </source>
</evidence>
<feature type="signal peptide" evidence="4">
    <location>
        <begin position="1"/>
        <end position="23"/>
    </location>
</feature>
<comment type="caution">
    <text evidence="6">The sequence shown here is derived from an EMBL/GenBank/DDBJ whole genome shotgun (WGS) entry which is preliminary data.</text>
</comment>
<dbReference type="GO" id="GO:0005615">
    <property type="term" value="C:extracellular space"/>
    <property type="evidence" value="ECO:0007669"/>
    <property type="project" value="TreeGrafter"/>
</dbReference>
<dbReference type="SMART" id="SM00631">
    <property type="entry name" value="Zn_pept"/>
    <property type="match status" value="1"/>
</dbReference>
<gene>
    <name evidence="6" type="ORF">L2672_16160</name>
</gene>
<dbReference type="RefSeq" id="WP_248996881.1">
    <property type="nucleotide sequence ID" value="NZ_JAKIKP010000017.1"/>
</dbReference>
<dbReference type="AlphaFoldDB" id="A0A9X2CI51"/>
<dbReference type="GO" id="GO:0006508">
    <property type="term" value="P:proteolysis"/>
    <property type="evidence" value="ECO:0007669"/>
    <property type="project" value="InterPro"/>
</dbReference>
<organism evidence="6 7">
    <name type="scientific">Shewanella gaetbuli</name>
    <dbReference type="NCBI Taxonomy" id="220752"/>
    <lineage>
        <taxon>Bacteria</taxon>
        <taxon>Pseudomonadati</taxon>
        <taxon>Pseudomonadota</taxon>
        <taxon>Gammaproteobacteria</taxon>
        <taxon>Alteromonadales</taxon>
        <taxon>Shewanellaceae</taxon>
        <taxon>Shewanella</taxon>
    </lineage>
</organism>
<accession>A0A9X2CI51</accession>
<dbReference type="Pfam" id="PF00246">
    <property type="entry name" value="Peptidase_M14"/>
    <property type="match status" value="1"/>
</dbReference>
<sequence>MRKFIISSSFTALLYSTSVTAVASQYINNDILPLLPAWQGQSEQLVVSSKHAWVTPFEQQGMMTSPSYHDTMQWLDKLVASSPMLSKVSLGKSPQGRDIWMIVATKEGANSPSELQQHKKPSVLVQAGIHSGEIDGKDAGMMLIRDIAHGNKSALIDQVNLLFIPILSVDGHERSSEYNRVNQRGPINMGWRTNATNLNLNRDYAKAEAAEMQHLIKAINVWQPSLYIDVHVTDGIDYQYDVTFGYNVKQGYSPRIFDWLDTTYRTEVENALTSQGHIPGPLVFANDNSDMSKGLSYWNPSPRFSNGYGDARHLPTILIENHSLKPFKQRVLGTYVMLEQTLKTVAKHQQTLTAAITLDQQRQANPITVTWQNENQQPWDFKGIEYTVETSEISGDKVVRWTGKPKLYPQLPVTGNTKIHKQIQRPKAYYIPAQWTQVIEKLALHGIEVEPLKQATTLTLQQTSFNQVTFGTKDYEGRQTVKAEASSNTVTTTLAPSTIKVSTAQPLGDLAIALLEPEAADSLFFWGYFNTIFTRTEYIEDYAVEPLAQKMLAQDPQLKAEFNKALQDESFANDSKARLRWFYQRSPYYDNQYQVYPVLKQL</sequence>
<evidence type="ECO:0000256" key="2">
    <source>
        <dbReference type="ARBA" id="ARBA00005988"/>
    </source>
</evidence>
<name>A0A9X2CI51_9GAMM</name>
<keyword evidence="4" id="KW-0732">Signal</keyword>
<dbReference type="GO" id="GO:0004181">
    <property type="term" value="F:metallocarboxypeptidase activity"/>
    <property type="evidence" value="ECO:0007669"/>
    <property type="project" value="InterPro"/>
</dbReference>
<dbReference type="PANTHER" id="PTHR11705:SF145">
    <property type="entry name" value="PEPTIDASE M14 CARBOXYPEPTIDASE A DOMAIN-CONTAINING PROTEIN"/>
    <property type="match status" value="1"/>
</dbReference>
<keyword evidence="7" id="KW-1185">Reference proteome</keyword>
<dbReference type="SUPFAM" id="SSF53187">
    <property type="entry name" value="Zn-dependent exopeptidases"/>
    <property type="match status" value="1"/>
</dbReference>
<comment type="caution">
    <text evidence="3">Lacks conserved residue(s) required for the propagation of feature annotation.</text>
</comment>
<dbReference type="CDD" id="cd06241">
    <property type="entry name" value="M14-like"/>
    <property type="match status" value="1"/>
</dbReference>
<feature type="chain" id="PRO_5040825707" evidence="4">
    <location>
        <begin position="24"/>
        <end position="602"/>
    </location>
</feature>
<evidence type="ECO:0000313" key="7">
    <source>
        <dbReference type="Proteomes" id="UP001139333"/>
    </source>
</evidence>
<feature type="domain" description="Peptidase M14" evidence="5">
    <location>
        <begin position="64"/>
        <end position="449"/>
    </location>
</feature>
<dbReference type="InterPro" id="IPR000834">
    <property type="entry name" value="Peptidase_M14"/>
</dbReference>
<comment type="similarity">
    <text evidence="2 3">Belongs to the peptidase M14 family.</text>
</comment>
<evidence type="ECO:0000256" key="1">
    <source>
        <dbReference type="ARBA" id="ARBA00001947"/>
    </source>
</evidence>
<dbReference type="GO" id="GO:0008270">
    <property type="term" value="F:zinc ion binding"/>
    <property type="evidence" value="ECO:0007669"/>
    <property type="project" value="InterPro"/>
</dbReference>
<comment type="cofactor">
    <cofactor evidence="1">
        <name>Zn(2+)</name>
        <dbReference type="ChEBI" id="CHEBI:29105"/>
    </cofactor>
</comment>
<dbReference type="EMBL" id="JAKIKP010000017">
    <property type="protein sequence ID" value="MCL1144213.1"/>
    <property type="molecule type" value="Genomic_DNA"/>
</dbReference>